<dbReference type="Pfam" id="PF04248">
    <property type="entry name" value="NTP_transf_9"/>
    <property type="match status" value="1"/>
</dbReference>
<comment type="caution">
    <text evidence="2">The sequence shown here is derived from an EMBL/GenBank/DDBJ whole genome shotgun (WGS) entry which is preliminary data.</text>
</comment>
<evidence type="ECO:0000259" key="1">
    <source>
        <dbReference type="Pfam" id="PF04248"/>
    </source>
</evidence>
<feature type="domain" description="DUF427" evidence="1">
    <location>
        <begin position="4"/>
        <end position="90"/>
    </location>
</feature>
<evidence type="ECO:0000313" key="2">
    <source>
        <dbReference type="EMBL" id="MBB3120440.1"/>
    </source>
</evidence>
<dbReference type="PANTHER" id="PTHR34310">
    <property type="entry name" value="DUF427 DOMAIN PROTEIN (AFU_ORTHOLOGUE AFUA_3G02220)"/>
    <property type="match status" value="1"/>
</dbReference>
<dbReference type="Gene3D" id="2.170.150.40">
    <property type="entry name" value="Domain of unknown function (DUF427)"/>
    <property type="match status" value="1"/>
</dbReference>
<proteinExistence type="predicted"/>
<dbReference type="Proteomes" id="UP000541535">
    <property type="component" value="Unassembled WGS sequence"/>
</dbReference>
<dbReference type="EMBL" id="JACHXD010000010">
    <property type="protein sequence ID" value="MBB3120440.1"/>
    <property type="molecule type" value="Genomic_DNA"/>
</dbReference>
<dbReference type="RefSeq" id="WP_183442221.1">
    <property type="nucleotide sequence ID" value="NZ_JACHXD010000010.1"/>
</dbReference>
<reference evidence="2 3" key="1">
    <citation type="submission" date="2020-08" db="EMBL/GenBank/DDBJ databases">
        <title>Genomic Encyclopedia of Type Strains, Phase III (KMG-III): the genomes of soil and plant-associated and newly described type strains.</title>
        <authorList>
            <person name="Whitman W."/>
        </authorList>
    </citation>
    <scope>NUCLEOTIDE SEQUENCE [LARGE SCALE GENOMIC DNA]</scope>
    <source>
        <strain evidence="2 3">CECT 8897</strain>
    </source>
</reference>
<dbReference type="AlphaFoldDB" id="A0A7W5FUZ3"/>
<accession>A0A7W5FUZ3</accession>
<gene>
    <name evidence="2" type="ORF">FHS03_003507</name>
</gene>
<dbReference type="PANTHER" id="PTHR34310:SF5">
    <property type="entry name" value="DUF427 DOMAIN PROTEIN (AFU_ORTHOLOGUE AFUA_3G02220)"/>
    <property type="match status" value="1"/>
</dbReference>
<sequence>MPTAIWNGAVIAEASANEVEIVEHNVYFPPERVNQAYLQPNSHTTLCPWKGVASYYDVVVDGKVNQNAAWYYPTPSEAARQIKDRIAFWHGVEVAH</sequence>
<name>A0A7W5FUZ3_9BURK</name>
<protein>
    <submittedName>
        <fullName evidence="2">Uncharacterized protein (DUF427 family)</fullName>
    </submittedName>
</protein>
<organism evidence="2 3">
    <name type="scientific">Pseudoduganella violacea</name>
    <dbReference type="NCBI Taxonomy" id="1715466"/>
    <lineage>
        <taxon>Bacteria</taxon>
        <taxon>Pseudomonadati</taxon>
        <taxon>Pseudomonadota</taxon>
        <taxon>Betaproteobacteria</taxon>
        <taxon>Burkholderiales</taxon>
        <taxon>Oxalobacteraceae</taxon>
        <taxon>Telluria group</taxon>
        <taxon>Pseudoduganella</taxon>
    </lineage>
</organism>
<evidence type="ECO:0000313" key="3">
    <source>
        <dbReference type="Proteomes" id="UP000541535"/>
    </source>
</evidence>
<dbReference type="InterPro" id="IPR007361">
    <property type="entry name" value="DUF427"/>
</dbReference>
<dbReference type="InterPro" id="IPR038694">
    <property type="entry name" value="DUF427_sf"/>
</dbReference>
<keyword evidence="3" id="KW-1185">Reference proteome</keyword>